<dbReference type="PROSITE" id="PS00455">
    <property type="entry name" value="AMP_BINDING"/>
    <property type="match status" value="2"/>
</dbReference>
<dbReference type="GO" id="GO:0044550">
    <property type="term" value="P:secondary metabolite biosynthetic process"/>
    <property type="evidence" value="ECO:0007669"/>
    <property type="project" value="TreeGrafter"/>
</dbReference>
<keyword evidence="5" id="KW-0732">Signal</keyword>
<dbReference type="Gene3D" id="3.30.300.30">
    <property type="match status" value="2"/>
</dbReference>
<evidence type="ECO:0000256" key="5">
    <source>
        <dbReference type="SAM" id="SignalP"/>
    </source>
</evidence>
<evidence type="ECO:0000259" key="6">
    <source>
        <dbReference type="PROSITE" id="PS50075"/>
    </source>
</evidence>
<keyword evidence="3" id="KW-0436">Ligase</keyword>
<reference evidence="7 8" key="1">
    <citation type="journal article" date="2017" name="Biotechnol. Biofuels">
        <title>Differential beta-glucosidase expression as a function of carbon source availability in Talaromyces amestolkiae: a genomic and proteomic approach.</title>
        <authorList>
            <person name="de Eugenio L.I."/>
            <person name="Mendez-Liter J.A."/>
            <person name="Nieto-Dominguez M."/>
            <person name="Alonso L."/>
            <person name="Gil-Munoz J."/>
            <person name="Barriuso J."/>
            <person name="Prieto A."/>
            <person name="Martinez M.J."/>
        </authorList>
    </citation>
    <scope>NUCLEOTIDE SEQUENCE [LARGE SCALE GENOMIC DNA]</scope>
    <source>
        <strain evidence="7 8">CIB</strain>
    </source>
</reference>
<feature type="chain" id="PRO_5016882712" description="Carrier domain-containing protein" evidence="5">
    <location>
        <begin position="18"/>
        <end position="2126"/>
    </location>
</feature>
<dbReference type="Pfam" id="PF00550">
    <property type="entry name" value="PP-binding"/>
    <property type="match status" value="2"/>
</dbReference>
<feature type="domain" description="Carrier" evidence="6">
    <location>
        <begin position="1582"/>
        <end position="1658"/>
    </location>
</feature>
<dbReference type="EMBL" id="MIKG01000001">
    <property type="protein sequence ID" value="RAO65055.1"/>
    <property type="molecule type" value="Genomic_DNA"/>
</dbReference>
<dbReference type="OrthoDB" id="416786at2759"/>
<feature type="signal peptide" evidence="5">
    <location>
        <begin position="1"/>
        <end position="17"/>
    </location>
</feature>
<keyword evidence="1" id="KW-0596">Phosphopantetheine</keyword>
<dbReference type="InterPro" id="IPR000873">
    <property type="entry name" value="AMP-dep_synth/lig_dom"/>
</dbReference>
<dbReference type="CDD" id="cd19545">
    <property type="entry name" value="FUM14_C_NRPS-like"/>
    <property type="match status" value="1"/>
</dbReference>
<dbReference type="InterPro" id="IPR010071">
    <property type="entry name" value="AA_adenyl_dom"/>
</dbReference>
<dbReference type="InterPro" id="IPR023213">
    <property type="entry name" value="CAT-like_dom_sf"/>
</dbReference>
<dbReference type="Pfam" id="PF00501">
    <property type="entry name" value="AMP-binding"/>
    <property type="match status" value="2"/>
</dbReference>
<dbReference type="CDD" id="cd05918">
    <property type="entry name" value="A_NRPS_SidN3_like"/>
    <property type="match status" value="2"/>
</dbReference>
<evidence type="ECO:0000256" key="1">
    <source>
        <dbReference type="ARBA" id="ARBA00022450"/>
    </source>
</evidence>
<dbReference type="Pfam" id="PF00668">
    <property type="entry name" value="Condensation"/>
    <property type="match status" value="2"/>
</dbReference>
<sequence length="2126" mass="235869">MLAVLKLGAAFVLLDSGLPVSRLQNMVEQVNAAIVLCSGSSVQLAEKLASTVVKVPVVTTEDNASSTEFCVPANIDPLLTIAAIVFTSGTTGTPKGVLVSHANLASTFKYTATTVGLNERTRMLDSASYGFDAAIYQSLGTLCNGGCVCVPSDSERLTAMASAIRRFNVNTAILTPSVARLLEPESVPSLQRLKLVGESASLTLIEKWLSHNVKIVLGYGPSECAVCSNVGIFQRDVTAVNNIGHTLGCLAWIVDLDDHEKLLPVGATGELLLEGPNVGAGYLKDRERTSAAFIKAPKWLQRGFDAVAGRNSTLYKTGDLVQYHRDGSILYIGRKDQQKKLRGQRIDLKEIEYAIAQASAEKLDVIAEICTNALSENELQLVAFCCLRSFENTIKNIPQQSKTDTESLILPASREFMTIAEQIRKKLQSEVPSYMIPSIILPVSEIPRTKPSDKLDRKRMIREVRKVDQSHLRSYFPVTSKALSTAKELKLQQLLKQVLRSDLNISADDHLFSLGGTSITAIELIAAARQSGFFLQMQDVLYHDNIAALASKMSALDDTKDMSTSLPPFSLIAEKLRTEVFREASLRYGIYSTSIEDILPCTPMQEGLMALGEQRYGGHIAQQIFDLPPETDLKCLKSSWETVSLQNSIMRTCIIDTPARLLQVVTREPLLIPEYENVELGFVTRTLISQIRLGSPLVNLAIISQSRGKSSCSQLIWTAHHAACDGWQVPRIFDQVELAYRGTKLPPQCEFNLFVKYIVDGDRERHSAYWTRQLAGPIPATYPIHHEGEGWATESKRIQVHLGDSAPHRHLLATKINLAWSLLVAAYAESSDIVFGLTLTGRNAPIPGIADMTGPTITTVPFRQQVDFSLTVGEALDRVQKQLIEMIPYEQTGLQNIRQLSDEAAAACDLQSLLVIQPSIETQSEGRYKVLIPAQKYKESRLAFSNYPLTMECTICSNENLVNVSAQFNDRIISSDQMTHILHQFGHALRQIHAHPDMKLSTVNLLSPYDIERLIAWNGTCQTAVNQTLNELIERRTDQDPNAPAVDAWDGNWTYQELNTLSSQFAFFLQQLGIHSDEVVPVCSEKSRLTPVIILALLKIGAGCTLVDARLPQGRVNQILSNSRARYFICSEMYQYHFDVADTSAKKIVASVPWIQELRPVLVDVQWNNNPDTIAFVVYTSGSTGRPKGVVLEHRALSTSIFAHGSVLGIGPSSRMLQFASCSFDINLYENMTTLVLGGCICIPSEDARLNKPAQYARESGATVTLSAPTIMQALGQEEIPELKTISLGGEPITAEVVDTWKDQAQVFNGYGPAECTICAMHPVEKNTKGEGQANPLATIGRGLGCTFWAVDIVDPSRLAPVGVVGELYIEGPVLARGYLNDFERTMSSFLSSPSWLNRFREGDTSQSRVYRTGDLVRYNTDGTVVFVGRRDTQTKLRGQRIELSEVEYYLHKAFFESPKVVVDVATLLGKNQLIGFVEEKTDQGSLCKDCNRVDPSTSEQKQSEQFVFKSLSEYQAENAEATRMLFQALPSYMVPSLILHITAIPKTLTGKTDRKALREAASNLSAEEISLAMQGETQHRSPSTEAETKLRDLWSDILRLPKDCIGADDSFFARGGDSITAMRLVSSARALGLHLTVRDVINSPKLSSLAQIACPDILNGLHDQTRERKTRQVWEPFHALECEIGSRQNFIQDIIRPFDIPDSNVSDVLPATSLQEFALSNCPTFFIFNIGDRLDLDLAVSSWLRIIAEHDILRTLFISHNDKHYQVILRDLSRIEQSFHTITENTDEAVDTLLREKEAASVSLPVGNSPLKFIIITSPETRYLVLRMSHAQYDGFSISELWSDWRSAFDGLPLHPRCSYADFVYSARALGENGGYDFYKVVLKDSTMTYLTPLPTAEALGDDKANENSGVHEVETVVENIHGLPNVTMATFVQAVWIMTLVRWSKKDDIVFGLVTTGRRSKRHDFDTVMGPCLEIMPIRAKLRPGWSLYDLCEHLQRQDADSMEFEGMELFKIIKECTNWDPAAPLGTWLQHDNTDWNAELVLGGMNYGGPRVYDTPYGQDDVGIETLYLGDGTLKIKLSSPAHILNASMLHDLQILTCETLKIFAEKPETNLADYYCQQTALF</sequence>
<dbReference type="Gene3D" id="3.30.559.30">
    <property type="entry name" value="Nonribosomal peptide synthetase, condensation domain"/>
    <property type="match status" value="2"/>
</dbReference>
<dbReference type="SUPFAM" id="SSF52777">
    <property type="entry name" value="CoA-dependent acyltransferases"/>
    <property type="match status" value="4"/>
</dbReference>
<dbReference type="InterPro" id="IPR020845">
    <property type="entry name" value="AMP-binding_CS"/>
</dbReference>
<comment type="similarity">
    <text evidence="4">Belongs to the NRP synthetase family.</text>
</comment>
<dbReference type="GO" id="GO:0031177">
    <property type="term" value="F:phosphopantetheine binding"/>
    <property type="evidence" value="ECO:0007669"/>
    <property type="project" value="TreeGrafter"/>
</dbReference>
<accession>A0A364KNE8</accession>
<dbReference type="NCBIfam" id="TIGR01733">
    <property type="entry name" value="AA-adenyl-dom"/>
    <property type="match status" value="1"/>
</dbReference>
<gene>
    <name evidence="7" type="ORF">BHQ10_001067</name>
</gene>
<keyword evidence="2" id="KW-0597">Phosphoprotein</keyword>
<evidence type="ECO:0000313" key="7">
    <source>
        <dbReference type="EMBL" id="RAO65055.1"/>
    </source>
</evidence>
<dbReference type="InterPro" id="IPR042099">
    <property type="entry name" value="ANL_N_sf"/>
</dbReference>
<dbReference type="InterPro" id="IPR036736">
    <property type="entry name" value="ACP-like_sf"/>
</dbReference>
<dbReference type="Gene3D" id="1.10.1200.10">
    <property type="entry name" value="ACP-like"/>
    <property type="match status" value="2"/>
</dbReference>
<dbReference type="Gene3D" id="3.40.50.12780">
    <property type="entry name" value="N-terminal domain of ligase-like"/>
    <property type="match status" value="2"/>
</dbReference>
<proteinExistence type="inferred from homology"/>
<evidence type="ECO:0000256" key="2">
    <source>
        <dbReference type="ARBA" id="ARBA00022553"/>
    </source>
</evidence>
<dbReference type="FunFam" id="3.30.300.30:FF:000015">
    <property type="entry name" value="Nonribosomal peptide synthase SidD"/>
    <property type="match status" value="2"/>
</dbReference>
<dbReference type="SUPFAM" id="SSF47336">
    <property type="entry name" value="ACP-like"/>
    <property type="match status" value="2"/>
</dbReference>
<dbReference type="PROSITE" id="PS50075">
    <property type="entry name" value="CARRIER"/>
    <property type="match status" value="2"/>
</dbReference>
<keyword evidence="8" id="KW-1185">Reference proteome</keyword>
<dbReference type="Proteomes" id="UP000249363">
    <property type="component" value="Unassembled WGS sequence"/>
</dbReference>
<feature type="domain" description="Carrier" evidence="6">
    <location>
        <begin position="482"/>
        <end position="557"/>
    </location>
</feature>
<dbReference type="GeneID" id="63790284"/>
<dbReference type="InterPro" id="IPR045851">
    <property type="entry name" value="AMP-bd_C_sf"/>
</dbReference>
<dbReference type="RefSeq" id="XP_040729572.1">
    <property type="nucleotide sequence ID" value="XM_040873062.1"/>
</dbReference>
<evidence type="ECO:0000256" key="4">
    <source>
        <dbReference type="ARBA" id="ARBA00029454"/>
    </source>
</evidence>
<dbReference type="GO" id="GO:0016874">
    <property type="term" value="F:ligase activity"/>
    <property type="evidence" value="ECO:0007669"/>
    <property type="project" value="UniProtKB-KW"/>
</dbReference>
<comment type="caution">
    <text evidence="7">The sequence shown here is derived from an EMBL/GenBank/DDBJ whole genome shotgun (WGS) entry which is preliminary data.</text>
</comment>
<dbReference type="GO" id="GO:0043041">
    <property type="term" value="P:amino acid activation for nonribosomal peptide biosynthetic process"/>
    <property type="evidence" value="ECO:0007669"/>
    <property type="project" value="TreeGrafter"/>
</dbReference>
<evidence type="ECO:0000313" key="8">
    <source>
        <dbReference type="Proteomes" id="UP000249363"/>
    </source>
</evidence>
<dbReference type="PANTHER" id="PTHR45527:SF16">
    <property type="entry name" value="NONRIBOSOMAL PEPTIDE SYNTHASE ATNA-RELATED"/>
    <property type="match status" value="1"/>
</dbReference>
<dbReference type="InterPro" id="IPR001242">
    <property type="entry name" value="Condensation_dom"/>
</dbReference>
<dbReference type="Gene3D" id="3.30.559.10">
    <property type="entry name" value="Chloramphenicol acetyltransferase-like domain"/>
    <property type="match status" value="2"/>
</dbReference>
<dbReference type="FunFam" id="1.10.1200.10:FF:000005">
    <property type="entry name" value="Nonribosomal peptide synthetase 1"/>
    <property type="match status" value="1"/>
</dbReference>
<organism evidence="7 8">
    <name type="scientific">Talaromyces amestolkiae</name>
    <dbReference type="NCBI Taxonomy" id="1196081"/>
    <lineage>
        <taxon>Eukaryota</taxon>
        <taxon>Fungi</taxon>
        <taxon>Dikarya</taxon>
        <taxon>Ascomycota</taxon>
        <taxon>Pezizomycotina</taxon>
        <taxon>Eurotiomycetes</taxon>
        <taxon>Eurotiomycetidae</taxon>
        <taxon>Eurotiales</taxon>
        <taxon>Trichocomaceae</taxon>
        <taxon>Talaromyces</taxon>
        <taxon>Talaromyces sect. Talaromyces</taxon>
    </lineage>
</organism>
<dbReference type="FunFam" id="3.30.559.30:FF:000003">
    <property type="entry name" value="Nonribosomal peptide synthase SidD"/>
    <property type="match status" value="1"/>
</dbReference>
<protein>
    <recommendedName>
        <fullName evidence="6">Carrier domain-containing protein</fullName>
    </recommendedName>
</protein>
<name>A0A364KNE8_TALAM</name>
<dbReference type="SUPFAM" id="SSF56801">
    <property type="entry name" value="Acetyl-CoA synthetase-like"/>
    <property type="match status" value="2"/>
</dbReference>
<dbReference type="GO" id="GO:0005737">
    <property type="term" value="C:cytoplasm"/>
    <property type="evidence" value="ECO:0007669"/>
    <property type="project" value="TreeGrafter"/>
</dbReference>
<evidence type="ECO:0000256" key="3">
    <source>
        <dbReference type="ARBA" id="ARBA00022598"/>
    </source>
</evidence>
<dbReference type="PANTHER" id="PTHR45527">
    <property type="entry name" value="NONRIBOSOMAL PEPTIDE SYNTHETASE"/>
    <property type="match status" value="1"/>
</dbReference>
<dbReference type="InterPro" id="IPR009081">
    <property type="entry name" value="PP-bd_ACP"/>
</dbReference>
<dbReference type="STRING" id="1196081.A0A364KNE8"/>